<dbReference type="RefSeq" id="WP_086088751.1">
    <property type="nucleotide sequence ID" value="NZ_CP021112.1"/>
</dbReference>
<sequence>MKAIAHVDGLHRCPWPKEDPLYVSYHDTEWGVPEYDDRALFEKLILDGFQAGLSWITILRKRDNFRKAFDDFQPEKIARYTPRKVEKLMQDAGIVRNRLKIEGTILSARSWLDIMEKSDGFSDLLWSHMDGRPKVNTFKTIKSVPAETPLSRAISKDLASRGFKFVGPTIVYAFMQAVGMVNDHLVTCYRHAELASKWQADKRDKAL</sequence>
<organism evidence="9 10">
    <name type="scientific">Pseudorhodoplanes sinuspersici</name>
    <dbReference type="NCBI Taxonomy" id="1235591"/>
    <lineage>
        <taxon>Bacteria</taxon>
        <taxon>Pseudomonadati</taxon>
        <taxon>Pseudomonadota</taxon>
        <taxon>Alphaproteobacteria</taxon>
        <taxon>Hyphomicrobiales</taxon>
        <taxon>Pseudorhodoplanes</taxon>
    </lineage>
</organism>
<evidence type="ECO:0000256" key="3">
    <source>
        <dbReference type="ARBA" id="ARBA00022801"/>
    </source>
</evidence>
<keyword evidence="3" id="KW-0378">Hydrolase</keyword>
<evidence type="ECO:0000256" key="7">
    <source>
        <dbReference type="ARBA" id="ARBA00057608"/>
    </source>
</evidence>
<dbReference type="Proteomes" id="UP000194137">
    <property type="component" value="Chromosome"/>
</dbReference>
<keyword evidence="4" id="KW-0862">Zinc</keyword>
<dbReference type="FunFam" id="1.10.340.30:FF:000009">
    <property type="entry name" value="DNA-3-methyladenine glycosylase I"/>
    <property type="match status" value="1"/>
</dbReference>
<dbReference type="SUPFAM" id="SSF48150">
    <property type="entry name" value="DNA-glycosylase"/>
    <property type="match status" value="1"/>
</dbReference>
<dbReference type="STRING" id="1235591.CAK95_15680"/>
<dbReference type="GO" id="GO:0046872">
    <property type="term" value="F:metal ion binding"/>
    <property type="evidence" value="ECO:0007669"/>
    <property type="project" value="UniProtKB-KW"/>
</dbReference>
<evidence type="ECO:0000256" key="2">
    <source>
        <dbReference type="ARBA" id="ARBA00022763"/>
    </source>
</evidence>
<evidence type="ECO:0000256" key="8">
    <source>
        <dbReference type="ARBA" id="ARBA00066766"/>
    </source>
</evidence>
<keyword evidence="1" id="KW-0479">Metal-binding</keyword>
<accession>A0A1W6ZSU0</accession>
<evidence type="ECO:0000256" key="6">
    <source>
        <dbReference type="ARBA" id="ARBA00052558"/>
    </source>
</evidence>
<evidence type="ECO:0000313" key="10">
    <source>
        <dbReference type="Proteomes" id="UP000194137"/>
    </source>
</evidence>
<dbReference type="InterPro" id="IPR052891">
    <property type="entry name" value="DNA-3mA_glycosylase"/>
</dbReference>
<evidence type="ECO:0000313" key="9">
    <source>
        <dbReference type="EMBL" id="ARQ00356.1"/>
    </source>
</evidence>
<comment type="function">
    <text evidence="7">Hydrolysis of the deoxyribose N-glycosidic bond to excise 3-methyladenine from the damaged DNA polymer formed by alkylation lesions.</text>
</comment>
<dbReference type="InterPro" id="IPR005019">
    <property type="entry name" value="Adenine_glyco"/>
</dbReference>
<dbReference type="AlphaFoldDB" id="A0A1W6ZSU0"/>
<dbReference type="EC" id="3.2.2.20" evidence="8"/>
<keyword evidence="5" id="KW-0234">DNA repair</keyword>
<dbReference type="NCBIfam" id="TIGR00624">
    <property type="entry name" value="tag"/>
    <property type="match status" value="1"/>
</dbReference>
<dbReference type="Gene3D" id="1.10.340.30">
    <property type="entry name" value="Hypothetical protein, domain 2"/>
    <property type="match status" value="1"/>
</dbReference>
<name>A0A1W6ZSU0_9HYPH</name>
<gene>
    <name evidence="9" type="ORF">CAK95_15680</name>
</gene>
<comment type="catalytic activity">
    <reaction evidence="6">
        <text>Hydrolysis of alkylated DNA, releasing 3-methyladenine.</text>
        <dbReference type="EC" id="3.2.2.20"/>
    </reaction>
</comment>
<reference evidence="9 10" key="1">
    <citation type="submission" date="2017-05" db="EMBL/GenBank/DDBJ databases">
        <title>Full genome sequence of Pseudorhodoplanes sinuspersici.</title>
        <authorList>
            <person name="Dastgheib S.M.M."/>
            <person name="Shavandi M."/>
            <person name="Tirandaz H."/>
        </authorList>
    </citation>
    <scope>NUCLEOTIDE SEQUENCE [LARGE SCALE GENOMIC DNA]</scope>
    <source>
        <strain evidence="9 10">RIPI110</strain>
    </source>
</reference>
<dbReference type="GO" id="GO:0006284">
    <property type="term" value="P:base-excision repair"/>
    <property type="evidence" value="ECO:0007669"/>
    <property type="project" value="InterPro"/>
</dbReference>
<dbReference type="InterPro" id="IPR004597">
    <property type="entry name" value="Tag"/>
</dbReference>
<keyword evidence="10" id="KW-1185">Reference proteome</keyword>
<evidence type="ECO:0000256" key="4">
    <source>
        <dbReference type="ARBA" id="ARBA00022833"/>
    </source>
</evidence>
<keyword evidence="2" id="KW-0227">DNA damage</keyword>
<dbReference type="OrthoDB" id="9807664at2"/>
<dbReference type="PANTHER" id="PTHR30037">
    <property type="entry name" value="DNA-3-METHYLADENINE GLYCOSYLASE 1"/>
    <property type="match status" value="1"/>
</dbReference>
<dbReference type="EMBL" id="CP021112">
    <property type="protein sequence ID" value="ARQ00356.1"/>
    <property type="molecule type" value="Genomic_DNA"/>
</dbReference>
<evidence type="ECO:0000256" key="5">
    <source>
        <dbReference type="ARBA" id="ARBA00023204"/>
    </source>
</evidence>
<dbReference type="KEGG" id="psin:CAK95_15680"/>
<evidence type="ECO:0000256" key="1">
    <source>
        <dbReference type="ARBA" id="ARBA00022723"/>
    </source>
</evidence>
<proteinExistence type="predicted"/>
<dbReference type="GO" id="GO:0008725">
    <property type="term" value="F:DNA-3-methyladenine glycosylase activity"/>
    <property type="evidence" value="ECO:0007669"/>
    <property type="project" value="UniProtKB-EC"/>
</dbReference>
<dbReference type="InterPro" id="IPR011257">
    <property type="entry name" value="DNA_glycosylase"/>
</dbReference>
<dbReference type="Pfam" id="PF03352">
    <property type="entry name" value="Adenine_glyco"/>
    <property type="match status" value="1"/>
</dbReference>
<protein>
    <recommendedName>
        <fullName evidence="8">DNA-3-methyladenine glycosylase I</fullName>
        <ecNumber evidence="8">3.2.2.20</ecNumber>
    </recommendedName>
</protein>
<dbReference type="PANTHER" id="PTHR30037:SF4">
    <property type="entry name" value="DNA-3-METHYLADENINE GLYCOSYLASE I"/>
    <property type="match status" value="1"/>
</dbReference>